<organism evidence="8">
    <name type="scientific">Tetraodon nigroviridis</name>
    <name type="common">Spotted green pufferfish</name>
    <name type="synonym">Chelonodon nigroviridis</name>
    <dbReference type="NCBI Taxonomy" id="99883"/>
    <lineage>
        <taxon>Eukaryota</taxon>
        <taxon>Metazoa</taxon>
        <taxon>Chordata</taxon>
        <taxon>Craniata</taxon>
        <taxon>Vertebrata</taxon>
        <taxon>Euteleostomi</taxon>
        <taxon>Actinopterygii</taxon>
        <taxon>Neopterygii</taxon>
        <taxon>Teleostei</taxon>
        <taxon>Neoteleostei</taxon>
        <taxon>Acanthomorphata</taxon>
        <taxon>Eupercaria</taxon>
        <taxon>Tetraodontiformes</taxon>
        <taxon>Tetradontoidea</taxon>
        <taxon>Tetraodontidae</taxon>
        <taxon>Tetraodon</taxon>
    </lineage>
</organism>
<dbReference type="FunFam" id="2.60.40.60:FF:000242">
    <property type="entry name" value="Cadherin 16, KSP-cadherin"/>
    <property type="match status" value="1"/>
</dbReference>
<evidence type="ECO:0000313" key="8">
    <source>
        <dbReference type="EMBL" id="CAF99721.1"/>
    </source>
</evidence>
<dbReference type="PANTHER" id="PTHR24027:SF424">
    <property type="entry name" value="CADHERIN-16 ISOFORM X3"/>
    <property type="match status" value="1"/>
</dbReference>
<evidence type="ECO:0000259" key="7">
    <source>
        <dbReference type="PROSITE" id="PS50268"/>
    </source>
</evidence>
<dbReference type="SUPFAM" id="SSF49313">
    <property type="entry name" value="Cadherin-like"/>
    <property type="match status" value="4"/>
</dbReference>
<dbReference type="InterPro" id="IPR039808">
    <property type="entry name" value="Cadherin"/>
</dbReference>
<reference evidence="8" key="1">
    <citation type="journal article" date="2004" name="Nature">
        <title>Genome duplication in the teleost fish Tetraodon nigroviridis reveals the early vertebrate proto-karyotype.</title>
        <authorList>
            <person name="Jaillon O."/>
            <person name="Aury J.-M."/>
            <person name="Brunet F."/>
            <person name="Petit J.-L."/>
            <person name="Stange-Thomann N."/>
            <person name="Mauceli E."/>
            <person name="Bouneau L."/>
            <person name="Fischer C."/>
            <person name="Ozouf-Costaz C."/>
            <person name="Bernot A."/>
            <person name="Nicaud S."/>
            <person name="Jaffe D."/>
            <person name="Fisher S."/>
            <person name="Lutfalla G."/>
            <person name="Dossat C."/>
            <person name="Segurens B."/>
            <person name="Dasilva C."/>
            <person name="Salanoubat M."/>
            <person name="Levy M."/>
            <person name="Boudet N."/>
            <person name="Castellano S."/>
            <person name="Anthouard V."/>
            <person name="Jubin C."/>
            <person name="Castelli V."/>
            <person name="Katinka M."/>
            <person name="Vacherie B."/>
            <person name="Biemont C."/>
            <person name="Skalli Z."/>
            <person name="Cattolico L."/>
            <person name="Poulain J."/>
            <person name="De Berardinis V."/>
            <person name="Cruaud C."/>
            <person name="Duprat S."/>
            <person name="Brottier P."/>
            <person name="Coutanceau J.-P."/>
            <person name="Gouzy J."/>
            <person name="Parra G."/>
            <person name="Lardier G."/>
            <person name="Chapple C."/>
            <person name="McKernan K.J."/>
            <person name="McEwan P."/>
            <person name="Bosak S."/>
            <person name="Kellis M."/>
            <person name="Volff J.-N."/>
            <person name="Guigo R."/>
            <person name="Zody M.C."/>
            <person name="Mesirov J."/>
            <person name="Lindblad-Toh K."/>
            <person name="Birren B."/>
            <person name="Nusbaum C."/>
            <person name="Kahn D."/>
            <person name="Robinson-Rechavi M."/>
            <person name="Laudet V."/>
            <person name="Schachter V."/>
            <person name="Quetier F."/>
            <person name="Saurin W."/>
            <person name="Scarpelli C."/>
            <person name="Wincker P."/>
            <person name="Lander E.S."/>
            <person name="Weissenbach J."/>
            <person name="Roest Crollius H."/>
        </authorList>
    </citation>
    <scope>NUCLEOTIDE SEQUENCE [LARGE SCALE GENOMIC DNA]</scope>
</reference>
<gene>
    <name evidence="8" type="ORF">GSTENG00017895001</name>
</gene>
<dbReference type="PRINTS" id="PR00205">
    <property type="entry name" value="CADHERIN"/>
</dbReference>
<dbReference type="AlphaFoldDB" id="Q4SI11"/>
<dbReference type="GO" id="GO:0044331">
    <property type="term" value="P:cell-cell adhesion mediated by cadherin"/>
    <property type="evidence" value="ECO:0007669"/>
    <property type="project" value="TreeGrafter"/>
</dbReference>
<keyword evidence="6" id="KW-1133">Transmembrane helix</keyword>
<comment type="caution">
    <text evidence="8">The sequence shown here is derived from an EMBL/GenBank/DDBJ whole genome shotgun (WGS) entry which is preliminary data.</text>
</comment>
<dbReference type="CDD" id="cd11304">
    <property type="entry name" value="Cadherin_repeat"/>
    <property type="match status" value="4"/>
</dbReference>
<keyword evidence="2" id="KW-0677">Repeat</keyword>
<dbReference type="GO" id="GO:0005912">
    <property type="term" value="C:adherens junction"/>
    <property type="evidence" value="ECO:0007669"/>
    <property type="project" value="TreeGrafter"/>
</dbReference>
<dbReference type="InterPro" id="IPR020894">
    <property type="entry name" value="Cadherin_CS"/>
</dbReference>
<keyword evidence="3 5" id="KW-0106">Calcium</keyword>
<dbReference type="Gene3D" id="2.60.40.60">
    <property type="entry name" value="Cadherins"/>
    <property type="match status" value="5"/>
</dbReference>
<sequence length="556" mass="61063">MAGKANAFFTTGIVIVEVTGNTWASPDPVRFQENFPGPYPIPISQVKWSGSQAEYNLEGEFPEMLFTISREGVIYLNAPLDRETQDQFLISIVVERPDGRAIAKPVELRVMVGDANDNRPTFPQAQYHTVVKELAARGTEILTVQAADNDDPKTDNVRIFYRLVGQIPESPRALFRVDRDSGVISVQADSMEGTAPQYTLTITAEDAKENAPVGTTVTAVLAGDADVRGGDSWQVNYHLESGNEEEAFTLVTDKQTNEVALVLSKVLDFERESEYILVLSAQNPVALVRGRYGPASTATVSIYVDDLNEGPILSQSHYEVTVREGEEPGRVIATIRGYDPDSHPIRYSLQGDTKKYFSIGKYSGELKTVQALDREENSTYTMEVIAVDGRNSSLSASTLVTVQILDVNDNSPVLVGDYSWKYLCTPRWEDQALVLASRDSDGPQHDTHTNLSLNVPYLAPEVYTVPFTISDSSSPPRSTFINLPVTVCPCNVRGNCKMPVKQLQGMPTIQSAVGILLGTFTVIGTILVVVFVRLSYQNPNESVKSNQETVPLKIAI</sequence>
<dbReference type="GO" id="GO:0000902">
    <property type="term" value="P:cell morphogenesis"/>
    <property type="evidence" value="ECO:0007669"/>
    <property type="project" value="TreeGrafter"/>
</dbReference>
<dbReference type="PANTHER" id="PTHR24027">
    <property type="entry name" value="CADHERIN-23"/>
    <property type="match status" value="1"/>
</dbReference>
<dbReference type="GO" id="GO:0005509">
    <property type="term" value="F:calcium ion binding"/>
    <property type="evidence" value="ECO:0007669"/>
    <property type="project" value="UniProtKB-UniRule"/>
</dbReference>
<feature type="domain" description="Cadherin" evidence="7">
    <location>
        <begin position="209"/>
        <end position="313"/>
    </location>
</feature>
<evidence type="ECO:0000256" key="4">
    <source>
        <dbReference type="ARBA" id="ARBA00023136"/>
    </source>
</evidence>
<dbReference type="GO" id="GO:0016477">
    <property type="term" value="P:cell migration"/>
    <property type="evidence" value="ECO:0007669"/>
    <property type="project" value="TreeGrafter"/>
</dbReference>
<dbReference type="KEGG" id="tng:GSTEN00017895G001"/>
<dbReference type="GO" id="GO:0007156">
    <property type="term" value="P:homophilic cell adhesion via plasma membrane adhesion molecules"/>
    <property type="evidence" value="ECO:0007669"/>
    <property type="project" value="InterPro"/>
</dbReference>
<protein>
    <submittedName>
        <fullName evidence="8">(spotted green pufferfish) hypothetical protein</fullName>
    </submittedName>
</protein>
<dbReference type="GO" id="GO:0016342">
    <property type="term" value="C:catenin complex"/>
    <property type="evidence" value="ECO:0007669"/>
    <property type="project" value="TreeGrafter"/>
</dbReference>
<dbReference type="PROSITE" id="PS50268">
    <property type="entry name" value="CADHERIN_2"/>
    <property type="match status" value="4"/>
</dbReference>
<keyword evidence="6" id="KW-0812">Transmembrane</keyword>
<proteinExistence type="predicted"/>
<dbReference type="SMART" id="SM00112">
    <property type="entry name" value="CA"/>
    <property type="match status" value="4"/>
</dbReference>
<dbReference type="PROSITE" id="PS00232">
    <property type="entry name" value="CADHERIN_1"/>
    <property type="match status" value="2"/>
</dbReference>
<accession>Q4SI11</accession>
<dbReference type="GO" id="GO:0008013">
    <property type="term" value="F:beta-catenin binding"/>
    <property type="evidence" value="ECO:0007669"/>
    <property type="project" value="TreeGrafter"/>
</dbReference>
<dbReference type="OrthoDB" id="8804268at2759"/>
<feature type="domain" description="Cadherin" evidence="7">
    <location>
        <begin position="314"/>
        <end position="414"/>
    </location>
</feature>
<evidence type="ECO:0000256" key="5">
    <source>
        <dbReference type="PROSITE-ProRule" id="PRU00043"/>
    </source>
</evidence>
<dbReference type="EMBL" id="CAAE01014581">
    <property type="protein sequence ID" value="CAF99721.1"/>
    <property type="molecule type" value="Genomic_DNA"/>
</dbReference>
<dbReference type="GO" id="GO:0016339">
    <property type="term" value="P:calcium-dependent cell-cell adhesion via plasma membrane cell adhesion molecules"/>
    <property type="evidence" value="ECO:0007669"/>
    <property type="project" value="TreeGrafter"/>
</dbReference>
<evidence type="ECO:0000256" key="3">
    <source>
        <dbReference type="ARBA" id="ARBA00022837"/>
    </source>
</evidence>
<comment type="subcellular location">
    <subcellularLocation>
        <location evidence="1">Membrane</location>
    </subcellularLocation>
</comment>
<dbReference type="GO" id="GO:0034332">
    <property type="term" value="P:adherens junction organization"/>
    <property type="evidence" value="ECO:0007669"/>
    <property type="project" value="TreeGrafter"/>
</dbReference>
<evidence type="ECO:0000256" key="6">
    <source>
        <dbReference type="SAM" id="Phobius"/>
    </source>
</evidence>
<feature type="transmembrane region" description="Helical" evidence="6">
    <location>
        <begin position="512"/>
        <end position="534"/>
    </location>
</feature>
<dbReference type="Pfam" id="PF00028">
    <property type="entry name" value="Cadherin"/>
    <property type="match status" value="3"/>
</dbReference>
<dbReference type="InterPro" id="IPR002126">
    <property type="entry name" value="Cadherin-like_dom"/>
</dbReference>
<evidence type="ECO:0000256" key="2">
    <source>
        <dbReference type="ARBA" id="ARBA00022737"/>
    </source>
</evidence>
<dbReference type="GO" id="GO:0007043">
    <property type="term" value="P:cell-cell junction assembly"/>
    <property type="evidence" value="ECO:0007669"/>
    <property type="project" value="TreeGrafter"/>
</dbReference>
<feature type="domain" description="Cadherin" evidence="7">
    <location>
        <begin position="123"/>
        <end position="206"/>
    </location>
</feature>
<feature type="domain" description="Cadherin" evidence="7">
    <location>
        <begin position="55"/>
        <end position="122"/>
    </location>
</feature>
<dbReference type="FunFam" id="2.60.40.60:FF:000418">
    <property type="entry name" value="Cadherin 16, KSP-cadherin"/>
    <property type="match status" value="1"/>
</dbReference>
<name>Q4SI11_TETNG</name>
<reference evidence="8" key="2">
    <citation type="submission" date="2004-02" db="EMBL/GenBank/DDBJ databases">
        <authorList>
            <consortium name="Genoscope"/>
            <consortium name="Whitehead Institute Centre for Genome Research"/>
        </authorList>
    </citation>
    <scope>NUCLEOTIDE SEQUENCE</scope>
</reference>
<evidence type="ECO:0000256" key="1">
    <source>
        <dbReference type="ARBA" id="ARBA00004370"/>
    </source>
</evidence>
<keyword evidence="4 6" id="KW-0472">Membrane</keyword>
<dbReference type="GO" id="GO:0045296">
    <property type="term" value="F:cadherin binding"/>
    <property type="evidence" value="ECO:0007669"/>
    <property type="project" value="TreeGrafter"/>
</dbReference>
<dbReference type="FunFam" id="2.60.40.60:FF:000243">
    <property type="entry name" value="Cadherin 16, KSP-cadherin"/>
    <property type="match status" value="1"/>
</dbReference>
<dbReference type="InterPro" id="IPR015919">
    <property type="entry name" value="Cadherin-like_sf"/>
</dbReference>